<feature type="domain" description="Luciferase-like" evidence="3">
    <location>
        <begin position="1"/>
        <end position="303"/>
    </location>
</feature>
<evidence type="ECO:0000256" key="2">
    <source>
        <dbReference type="ARBA" id="ARBA00023033"/>
    </source>
</evidence>
<dbReference type="Pfam" id="PF00296">
    <property type="entry name" value="Bac_luciferase"/>
    <property type="match status" value="1"/>
</dbReference>
<evidence type="ECO:0000313" key="5">
    <source>
        <dbReference type="Proteomes" id="UP001241603"/>
    </source>
</evidence>
<reference evidence="4 5" key="1">
    <citation type="submission" date="2023-07" db="EMBL/GenBank/DDBJ databases">
        <title>Genomic Encyclopedia of Type Strains, Phase IV (KMG-IV): sequencing the most valuable type-strain genomes for metagenomic binning, comparative biology and taxonomic classification.</title>
        <authorList>
            <person name="Goeker M."/>
        </authorList>
    </citation>
    <scope>NUCLEOTIDE SEQUENCE [LARGE SCALE GENOMIC DNA]</scope>
    <source>
        <strain evidence="4 5">B6-8</strain>
    </source>
</reference>
<dbReference type="EMBL" id="JAUSVO010000003">
    <property type="protein sequence ID" value="MDQ0437747.1"/>
    <property type="molecule type" value="Genomic_DNA"/>
</dbReference>
<accession>A0ABU0H621</accession>
<dbReference type="SUPFAM" id="SSF51679">
    <property type="entry name" value="Bacterial luciferase-like"/>
    <property type="match status" value="1"/>
</dbReference>
<dbReference type="InterPro" id="IPR022290">
    <property type="entry name" value="LLM_Atu2307-like"/>
</dbReference>
<dbReference type="Proteomes" id="UP001241603">
    <property type="component" value="Unassembled WGS sequence"/>
</dbReference>
<sequence>MELGIYTFGDAIADPVTGAGISPQQRISNLLEEIELADQLGLDVFGLGEHHRPDYVISAPAVLLAAAAARTRTIRLTSAVTVLSSDDPVRVFQQFSTLDLISKGRAEIMAGRGSFIESFPLFGYDLADYDDLFAEKLDLLLALRESERVTWEGKLRAAIHDRGVYPRPVQDPLPIWIAVGGTPQSVARAGVMGLPLAIAIIGGNPAHFQPLVDLYHRAAREGGTDPSTLRVGINSHGFIAENSQDAADIAFPPFADQMSRIGRERGWPPTTRGQFEAQRRLNGALFVGSPAEVTEKILYQHELFNHDRFMIQFSVGTLPHDKMMKSIELYGTKVAPAVRKAVAAKAEPAQSAIG</sequence>
<comment type="caution">
    <text evidence="4">The sequence shown here is derived from an EMBL/GenBank/DDBJ whole genome shotgun (WGS) entry which is preliminary data.</text>
</comment>
<dbReference type="InterPro" id="IPR036661">
    <property type="entry name" value="Luciferase-like_sf"/>
</dbReference>
<dbReference type="RefSeq" id="WP_266348685.1">
    <property type="nucleotide sequence ID" value="NZ_JAPKNG010000003.1"/>
</dbReference>
<dbReference type="InterPro" id="IPR011251">
    <property type="entry name" value="Luciferase-like_dom"/>
</dbReference>
<keyword evidence="1" id="KW-0560">Oxidoreductase</keyword>
<protein>
    <submittedName>
        <fullName evidence="4">LLM family oxidoreductase</fullName>
    </submittedName>
</protein>
<evidence type="ECO:0000313" key="4">
    <source>
        <dbReference type="EMBL" id="MDQ0437747.1"/>
    </source>
</evidence>
<dbReference type="PANTHER" id="PTHR30137:SF8">
    <property type="entry name" value="BLR5498 PROTEIN"/>
    <property type="match status" value="1"/>
</dbReference>
<keyword evidence="2" id="KW-0503">Monooxygenase</keyword>
<gene>
    <name evidence="4" type="ORF">QO014_002139</name>
</gene>
<dbReference type="InterPro" id="IPR050766">
    <property type="entry name" value="Bact_Lucif_Oxidored"/>
</dbReference>
<name>A0ABU0H621_9HYPH</name>
<proteinExistence type="predicted"/>
<evidence type="ECO:0000259" key="3">
    <source>
        <dbReference type="Pfam" id="PF00296"/>
    </source>
</evidence>
<evidence type="ECO:0000256" key="1">
    <source>
        <dbReference type="ARBA" id="ARBA00023002"/>
    </source>
</evidence>
<dbReference type="PANTHER" id="PTHR30137">
    <property type="entry name" value="LUCIFERASE-LIKE MONOOXYGENASE"/>
    <property type="match status" value="1"/>
</dbReference>
<dbReference type="Gene3D" id="3.20.20.30">
    <property type="entry name" value="Luciferase-like domain"/>
    <property type="match status" value="1"/>
</dbReference>
<organism evidence="4 5">
    <name type="scientific">Kaistia dalseonensis</name>
    <dbReference type="NCBI Taxonomy" id="410840"/>
    <lineage>
        <taxon>Bacteria</taxon>
        <taxon>Pseudomonadati</taxon>
        <taxon>Pseudomonadota</taxon>
        <taxon>Alphaproteobacteria</taxon>
        <taxon>Hyphomicrobiales</taxon>
        <taxon>Kaistiaceae</taxon>
        <taxon>Kaistia</taxon>
    </lineage>
</organism>
<dbReference type="NCBIfam" id="TIGR03858">
    <property type="entry name" value="LLM_2I7G"/>
    <property type="match status" value="1"/>
</dbReference>
<keyword evidence="5" id="KW-1185">Reference proteome</keyword>